<sequence>MSVIPYTAADVKALELVAREWVNVEEGVFPGLYVANVRAYAASYREPQPPGEALTAEYTQAQPAPITSSGPELLEALYRLTYNVISNDGRSWLTAEGEAMRRRLVQSVAFELLTEGGPWVRVADSGSIRRVNFDLYEISSRNPAEGARARPYLIEGKAHRHEGFVTDRPWEAFTALWEMNDECHAHWLEGHGRDLRAQAKRLGIL</sequence>
<comment type="caution">
    <text evidence="1">The sequence shown here is derived from an EMBL/GenBank/DDBJ whole genome shotgun (WGS) entry which is preliminary data.</text>
</comment>
<dbReference type="Proteomes" id="UP000525389">
    <property type="component" value="Unassembled WGS sequence"/>
</dbReference>
<keyword evidence="2" id="KW-1185">Reference proteome</keyword>
<dbReference type="RefSeq" id="WP_184031558.1">
    <property type="nucleotide sequence ID" value="NZ_JACHFN010000018.1"/>
</dbReference>
<organism evidence="1 2">
    <name type="scientific">Deinococcus budaensis</name>
    <dbReference type="NCBI Taxonomy" id="1665626"/>
    <lineage>
        <taxon>Bacteria</taxon>
        <taxon>Thermotogati</taxon>
        <taxon>Deinococcota</taxon>
        <taxon>Deinococci</taxon>
        <taxon>Deinococcales</taxon>
        <taxon>Deinococcaceae</taxon>
        <taxon>Deinococcus</taxon>
    </lineage>
</organism>
<reference evidence="1 2" key="1">
    <citation type="submission" date="2020-08" db="EMBL/GenBank/DDBJ databases">
        <title>Genomic Encyclopedia of Type Strains, Phase IV (KMG-IV): sequencing the most valuable type-strain genomes for metagenomic binning, comparative biology and taxonomic classification.</title>
        <authorList>
            <person name="Goeker M."/>
        </authorList>
    </citation>
    <scope>NUCLEOTIDE SEQUENCE [LARGE SCALE GENOMIC DNA]</scope>
    <source>
        <strain evidence="1 2">DSM 101791</strain>
    </source>
</reference>
<dbReference type="EMBL" id="JACHFN010000018">
    <property type="protein sequence ID" value="MBB5235942.1"/>
    <property type="molecule type" value="Genomic_DNA"/>
</dbReference>
<gene>
    <name evidence="1" type="ORF">HNQ09_003406</name>
</gene>
<proteinExistence type="predicted"/>
<protein>
    <submittedName>
        <fullName evidence="1">Uncharacterized protein</fullName>
    </submittedName>
</protein>
<dbReference type="AlphaFoldDB" id="A0A7W8LRT0"/>
<evidence type="ECO:0000313" key="2">
    <source>
        <dbReference type="Proteomes" id="UP000525389"/>
    </source>
</evidence>
<evidence type="ECO:0000313" key="1">
    <source>
        <dbReference type="EMBL" id="MBB5235942.1"/>
    </source>
</evidence>
<accession>A0A7W8LRT0</accession>
<name>A0A7W8LRT0_9DEIO</name>